<keyword evidence="2" id="KW-1185">Reference proteome</keyword>
<accession>A0A9X1LF58</accession>
<dbReference type="Proteomes" id="UP001139095">
    <property type="component" value="Unassembled WGS sequence"/>
</dbReference>
<organism evidence="1 2">
    <name type="scientific">Marinomonas algarum</name>
    <dbReference type="NCBI Taxonomy" id="2883105"/>
    <lineage>
        <taxon>Bacteria</taxon>
        <taxon>Pseudomonadati</taxon>
        <taxon>Pseudomonadota</taxon>
        <taxon>Gammaproteobacteria</taxon>
        <taxon>Oceanospirillales</taxon>
        <taxon>Oceanospirillaceae</taxon>
        <taxon>Marinomonas</taxon>
    </lineage>
</organism>
<dbReference type="EMBL" id="JAJATW010000019">
    <property type="protein sequence ID" value="MCB5162656.1"/>
    <property type="molecule type" value="Genomic_DNA"/>
</dbReference>
<dbReference type="AlphaFoldDB" id="A0A9X1LF58"/>
<comment type="caution">
    <text evidence="1">The sequence shown here is derived from an EMBL/GenBank/DDBJ whole genome shotgun (WGS) entry which is preliminary data.</text>
</comment>
<evidence type="ECO:0000313" key="2">
    <source>
        <dbReference type="Proteomes" id="UP001139095"/>
    </source>
</evidence>
<evidence type="ECO:0000313" key="1">
    <source>
        <dbReference type="EMBL" id="MCB5162656.1"/>
    </source>
</evidence>
<protein>
    <submittedName>
        <fullName evidence="1">Uncharacterized protein</fullName>
    </submittedName>
</protein>
<reference evidence="1" key="1">
    <citation type="submission" date="2021-10" db="EMBL/GenBank/DDBJ databases">
        <title>Marinomonas pontica sp. nov., isolated from the Black Sea.</title>
        <authorList>
            <person name="Zhao L.-H."/>
            <person name="Xue J.-H."/>
        </authorList>
    </citation>
    <scope>NUCLEOTIDE SEQUENCE</scope>
    <source>
        <strain evidence="1">E8</strain>
    </source>
</reference>
<sequence length="310" mass="34466">MVLHAHTYEDVKHCMGDDMADYLKRKSTGGKANDDGGKYESDFAVWIIANTAADIFGGETDEETQVAGQFPGFVDDFVLFKPARNEKLSYQLKNSPSIVWGRKSAKTTRSIEEDFQAQYKMDIACYLHRSSLTLLALSDLATFKKLNQSIPCMIAPHTECIHFEAVGSINQALLANHKLRSTLGKICVTTDIDKLAQLYTVITGVWSNHSSNVIKVTDLMDEVRQIKPEYLINPVNIVLNSKVKSTLDEISGFSYNVIGRFLTYSYTSSGGNFTTGGKSLSKSDLEKFENTILDARPETFQDLFGLGVLQ</sequence>
<name>A0A9X1LF58_9GAMM</name>
<proteinExistence type="predicted"/>
<dbReference type="RefSeq" id="WP_226755002.1">
    <property type="nucleotide sequence ID" value="NZ_JAJATW010000019.1"/>
</dbReference>
<gene>
    <name evidence="1" type="ORF">LG368_12200</name>
</gene>